<sequence>MCFLKCHVTIFNCKRILNTPTSRKSVWIDEKLTATNNEPANAVNAINALSMTQAQLTYPTNALAGLFIPPTNSPLSSVLLT</sequence>
<comment type="caution">
    <text evidence="1">The sequence shown here is derived from an EMBL/GenBank/DDBJ whole genome shotgun (WGS) entry which is preliminary data.</text>
</comment>
<reference evidence="2" key="1">
    <citation type="journal article" date="2015" name="Nat. Genet.">
        <title>The genome and transcriptome of the zoonotic hookworm Ancylostoma ceylanicum identify infection-specific gene families.</title>
        <authorList>
            <person name="Schwarz E.M."/>
            <person name="Hu Y."/>
            <person name="Antoshechkin I."/>
            <person name="Miller M.M."/>
            <person name="Sternberg P.W."/>
            <person name="Aroian R.V."/>
        </authorList>
    </citation>
    <scope>NUCLEOTIDE SEQUENCE</scope>
    <source>
        <strain evidence="2">HY135</strain>
    </source>
</reference>
<dbReference type="AlphaFoldDB" id="A0A016V0G6"/>
<accession>A0A016V0G6</accession>
<proteinExistence type="predicted"/>
<gene>
    <name evidence="1" type="primary">Acey_s0020.g24</name>
    <name evidence="1" type="ORF">Y032_0020g24</name>
</gene>
<evidence type="ECO:0000313" key="2">
    <source>
        <dbReference type="Proteomes" id="UP000024635"/>
    </source>
</evidence>
<dbReference type="Proteomes" id="UP000024635">
    <property type="component" value="Unassembled WGS sequence"/>
</dbReference>
<evidence type="ECO:0000313" key="1">
    <source>
        <dbReference type="EMBL" id="EYC21144.1"/>
    </source>
</evidence>
<protein>
    <submittedName>
        <fullName evidence="1">Uncharacterized protein</fullName>
    </submittedName>
</protein>
<dbReference type="EMBL" id="JARK01001356">
    <property type="protein sequence ID" value="EYC21144.1"/>
    <property type="molecule type" value="Genomic_DNA"/>
</dbReference>
<name>A0A016V0G6_9BILA</name>
<organism evidence="1 2">
    <name type="scientific">Ancylostoma ceylanicum</name>
    <dbReference type="NCBI Taxonomy" id="53326"/>
    <lineage>
        <taxon>Eukaryota</taxon>
        <taxon>Metazoa</taxon>
        <taxon>Ecdysozoa</taxon>
        <taxon>Nematoda</taxon>
        <taxon>Chromadorea</taxon>
        <taxon>Rhabditida</taxon>
        <taxon>Rhabditina</taxon>
        <taxon>Rhabditomorpha</taxon>
        <taxon>Strongyloidea</taxon>
        <taxon>Ancylostomatidae</taxon>
        <taxon>Ancylostomatinae</taxon>
        <taxon>Ancylostoma</taxon>
    </lineage>
</organism>
<keyword evidence="2" id="KW-1185">Reference proteome</keyword>